<comment type="caution">
    <text evidence="1">The sequence shown here is derived from an EMBL/GenBank/DDBJ whole genome shotgun (WGS) entry which is preliminary data.</text>
</comment>
<gene>
    <name evidence="1" type="ORF">LCGC14_2787720</name>
</gene>
<accession>A0A0F8YRH2</accession>
<organism evidence="1">
    <name type="scientific">marine sediment metagenome</name>
    <dbReference type="NCBI Taxonomy" id="412755"/>
    <lineage>
        <taxon>unclassified sequences</taxon>
        <taxon>metagenomes</taxon>
        <taxon>ecological metagenomes</taxon>
    </lineage>
</organism>
<reference evidence="1" key="1">
    <citation type="journal article" date="2015" name="Nature">
        <title>Complex archaea that bridge the gap between prokaryotes and eukaryotes.</title>
        <authorList>
            <person name="Spang A."/>
            <person name="Saw J.H."/>
            <person name="Jorgensen S.L."/>
            <person name="Zaremba-Niedzwiedzka K."/>
            <person name="Martijn J."/>
            <person name="Lind A.E."/>
            <person name="van Eijk R."/>
            <person name="Schleper C."/>
            <person name="Guy L."/>
            <person name="Ettema T.J."/>
        </authorList>
    </citation>
    <scope>NUCLEOTIDE SEQUENCE</scope>
</reference>
<sequence>MPLKWFTSPAGIRIQIQESVSERALTEIGERIEIQKCLNEGVLSEFYPLPFLKMCAAERVWKGTPSVTQLINGTRMEYLKLTTDYAIDPSDMAFAVIGSQAHKKLEDFDTDISFPEEKLCRADITGIIDLLERQSNGDWWLQDYKTWGSFKVAKCLGIKKKEKPLLDDAGNPVFLKSGKNKGKPKTEKIFFRDPKTVDMAEAILQLNRYRMMAEEALQESIKAMKIFGIVRDGNTYIAKSRGITEQTYYIDVPFKDDKVIDEYFDM</sequence>
<proteinExistence type="predicted"/>
<name>A0A0F8YRH2_9ZZZZ</name>
<dbReference type="AlphaFoldDB" id="A0A0F8YRH2"/>
<dbReference type="InterPro" id="IPR011604">
    <property type="entry name" value="PDDEXK-like_dom_sf"/>
</dbReference>
<protein>
    <submittedName>
        <fullName evidence="1">Uncharacterized protein</fullName>
    </submittedName>
</protein>
<dbReference type="EMBL" id="LAZR01051971">
    <property type="protein sequence ID" value="KKK84002.1"/>
    <property type="molecule type" value="Genomic_DNA"/>
</dbReference>
<evidence type="ECO:0000313" key="1">
    <source>
        <dbReference type="EMBL" id="KKK84002.1"/>
    </source>
</evidence>
<dbReference type="Gene3D" id="3.90.320.10">
    <property type="match status" value="1"/>
</dbReference>